<reference evidence="2" key="1">
    <citation type="submission" date="2015-07" db="EMBL/GenBank/DDBJ databases">
        <authorList>
            <person name="Kim K.M."/>
        </authorList>
    </citation>
    <scope>NUCLEOTIDE SEQUENCE [LARGE SCALE GENOMIC DNA]</scope>
    <source>
        <strain evidence="2">KCTC 42284</strain>
    </source>
</reference>
<keyword evidence="2" id="KW-1185">Reference proteome</keyword>
<accession>A0A0K0XY69</accession>
<dbReference type="KEGG" id="wma:WM2015_2252"/>
<dbReference type="RefSeq" id="WP_049726166.1">
    <property type="nucleotide sequence ID" value="NZ_CP012154.1"/>
</dbReference>
<protein>
    <submittedName>
        <fullName evidence="1">Uncharacterized protein</fullName>
    </submittedName>
</protein>
<name>A0A0K0XY69_9GAMM</name>
<dbReference type="OrthoDB" id="9803238at2"/>
<dbReference type="Proteomes" id="UP000066624">
    <property type="component" value="Chromosome"/>
</dbReference>
<evidence type="ECO:0000313" key="2">
    <source>
        <dbReference type="Proteomes" id="UP000066624"/>
    </source>
</evidence>
<gene>
    <name evidence="1" type="ORF">WM2015_2252</name>
</gene>
<proteinExistence type="predicted"/>
<organism evidence="1 2">
    <name type="scientific">Wenzhouxiangella marina</name>
    <dbReference type="NCBI Taxonomy" id="1579979"/>
    <lineage>
        <taxon>Bacteria</taxon>
        <taxon>Pseudomonadati</taxon>
        <taxon>Pseudomonadota</taxon>
        <taxon>Gammaproteobacteria</taxon>
        <taxon>Chromatiales</taxon>
        <taxon>Wenzhouxiangellaceae</taxon>
        <taxon>Wenzhouxiangella</taxon>
    </lineage>
</organism>
<dbReference type="EMBL" id="CP012154">
    <property type="protein sequence ID" value="AKS42615.1"/>
    <property type="molecule type" value="Genomic_DNA"/>
</dbReference>
<evidence type="ECO:0000313" key="1">
    <source>
        <dbReference type="EMBL" id="AKS42615.1"/>
    </source>
</evidence>
<dbReference type="AlphaFoldDB" id="A0A0K0XY69"/>
<sequence>MRITIIGTGYVGLVTGTCLGDLHVLEGVEAVKHSQKHRLAERGFEHYPFGRRAPSAGSCEP</sequence>
<dbReference type="STRING" id="1579979.WM2015_2252"/>
<dbReference type="Gene3D" id="3.40.50.720">
    <property type="entry name" value="NAD(P)-binding Rossmann-like Domain"/>
    <property type="match status" value="1"/>
</dbReference>
<dbReference type="PATRIC" id="fig|1579979.3.peg.2301"/>